<dbReference type="AlphaFoldDB" id="A0A166NXI3"/>
<evidence type="ECO:0000313" key="3">
    <source>
        <dbReference type="Proteomes" id="UP000076552"/>
    </source>
</evidence>
<name>A0A166NXI3_9PEZI</name>
<reference evidence="2 3" key="1">
    <citation type="submission" date="2015-06" db="EMBL/GenBank/DDBJ databases">
        <title>Survival trade-offs in plant roots during colonization by closely related pathogenic and mutualistic fungi.</title>
        <authorList>
            <person name="Hacquard S."/>
            <person name="Kracher B."/>
            <person name="Hiruma K."/>
            <person name="Weinman A."/>
            <person name="Muench P."/>
            <person name="Garrido Oter R."/>
            <person name="Ver Loren van Themaat E."/>
            <person name="Dallerey J.-F."/>
            <person name="Damm U."/>
            <person name="Henrissat B."/>
            <person name="Lespinet O."/>
            <person name="Thon M."/>
            <person name="Kemen E."/>
            <person name="McHardy A.C."/>
            <person name="Schulze-Lefert P."/>
            <person name="O'Connell R.J."/>
        </authorList>
    </citation>
    <scope>NUCLEOTIDE SEQUENCE [LARGE SCALE GENOMIC DNA]</scope>
    <source>
        <strain evidence="2 3">0861</strain>
    </source>
</reference>
<comment type="caution">
    <text evidence="2">The sequence shown here is derived from an EMBL/GenBank/DDBJ whole genome shotgun (WGS) entry which is preliminary data.</text>
</comment>
<proteinExistence type="predicted"/>
<evidence type="ECO:0000313" key="2">
    <source>
        <dbReference type="EMBL" id="KZL66159.1"/>
    </source>
</evidence>
<evidence type="ECO:0000259" key="1">
    <source>
        <dbReference type="Pfam" id="PF16073"/>
    </source>
</evidence>
<accession>A0A166NXI3</accession>
<gene>
    <name evidence="2" type="ORF">CT0861_03001</name>
</gene>
<keyword evidence="3" id="KW-1185">Reference proteome</keyword>
<dbReference type="EMBL" id="LFIV01000187">
    <property type="protein sequence ID" value="KZL66159.1"/>
    <property type="molecule type" value="Genomic_DNA"/>
</dbReference>
<dbReference type="Pfam" id="PF16073">
    <property type="entry name" value="SAT"/>
    <property type="match status" value="1"/>
</dbReference>
<organism evidence="2 3">
    <name type="scientific">Colletotrichum tofieldiae</name>
    <dbReference type="NCBI Taxonomy" id="708197"/>
    <lineage>
        <taxon>Eukaryota</taxon>
        <taxon>Fungi</taxon>
        <taxon>Dikarya</taxon>
        <taxon>Ascomycota</taxon>
        <taxon>Pezizomycotina</taxon>
        <taxon>Sordariomycetes</taxon>
        <taxon>Hypocreomycetidae</taxon>
        <taxon>Glomerellales</taxon>
        <taxon>Glomerellaceae</taxon>
        <taxon>Colletotrichum</taxon>
        <taxon>Colletotrichum spaethianum species complex</taxon>
    </lineage>
</organism>
<sequence>MENTSPRELPVLVFGDQTDVFYPTIKLLYSQASVSPWLRLFLQSATSTLKEEIDALEPKLRDGFGGNFTDLLHLAERFRESSDAEGLASTVLVTIMRTSVLVQYIESNPAILSLNKCSICIAAACRGLLNATALMSAYDMPSLCSARLDTIQMARRLIEVVAARSRSVQEGPGYWGWLVLETDATKLQSILNSYHKGKNTIEHRKLKLARTGLKNAWHTVIRPPIVLEHFFSTCPLVQNLPKSKLQVTGLVHVISDITQAKVDYIARGMTAVIPILKMPPRANIQLVSLGEGGLLSTPT</sequence>
<dbReference type="STRING" id="708197.A0A166NXI3"/>
<dbReference type="Proteomes" id="UP000076552">
    <property type="component" value="Unassembled WGS sequence"/>
</dbReference>
<feature type="domain" description="Starter acyltransferase (SAT)" evidence="1">
    <location>
        <begin position="12"/>
        <end position="252"/>
    </location>
</feature>
<protein>
    <submittedName>
        <fullName evidence="2">Polyketide synthase</fullName>
    </submittedName>
</protein>
<dbReference type="InterPro" id="IPR032088">
    <property type="entry name" value="SAT"/>
</dbReference>